<accession>A0AAV4NYF3</accession>
<evidence type="ECO:0000313" key="1">
    <source>
        <dbReference type="EMBL" id="GIX89927.1"/>
    </source>
</evidence>
<organism evidence="1 2">
    <name type="scientific">Caerostris extrusa</name>
    <name type="common">Bark spider</name>
    <name type="synonym">Caerostris bankana</name>
    <dbReference type="NCBI Taxonomy" id="172846"/>
    <lineage>
        <taxon>Eukaryota</taxon>
        <taxon>Metazoa</taxon>
        <taxon>Ecdysozoa</taxon>
        <taxon>Arthropoda</taxon>
        <taxon>Chelicerata</taxon>
        <taxon>Arachnida</taxon>
        <taxon>Araneae</taxon>
        <taxon>Araneomorphae</taxon>
        <taxon>Entelegynae</taxon>
        <taxon>Araneoidea</taxon>
        <taxon>Araneidae</taxon>
        <taxon>Caerostris</taxon>
    </lineage>
</organism>
<proteinExistence type="predicted"/>
<evidence type="ECO:0000313" key="2">
    <source>
        <dbReference type="Proteomes" id="UP001054945"/>
    </source>
</evidence>
<sequence>MIPLKTYRDKIKTSQPYEIISTNFKTEFNKAEAIKRYPLISKSSRVSKRLSSSIGFEQEAAHIKIMFWNLFLQNQCLRVQILSVDSTEKRNGVLSFGVVFKQNTTKHFFWFRLTEGLAAQLGLHRNPKKLLNKKGSREHVQDLRVQYGCLAVKEHRPARFNFPSLRFLSHRSAGSDLRKERKWTVAIVQNNLSYFIAIPRTIYIFVTLQKTILRKNVLGIGSDYRASCF</sequence>
<reference evidence="1 2" key="1">
    <citation type="submission" date="2021-06" db="EMBL/GenBank/DDBJ databases">
        <title>Caerostris extrusa draft genome.</title>
        <authorList>
            <person name="Kono N."/>
            <person name="Arakawa K."/>
        </authorList>
    </citation>
    <scope>NUCLEOTIDE SEQUENCE [LARGE SCALE GENOMIC DNA]</scope>
</reference>
<dbReference type="EMBL" id="BPLR01021463">
    <property type="protein sequence ID" value="GIX89927.1"/>
    <property type="molecule type" value="Genomic_DNA"/>
</dbReference>
<name>A0AAV4NYF3_CAEEX</name>
<gene>
    <name evidence="1" type="ORF">CEXT_534551</name>
</gene>
<protein>
    <submittedName>
        <fullName evidence="1">Uncharacterized protein</fullName>
    </submittedName>
</protein>
<dbReference type="Proteomes" id="UP001054945">
    <property type="component" value="Unassembled WGS sequence"/>
</dbReference>
<keyword evidence="2" id="KW-1185">Reference proteome</keyword>
<dbReference type="AlphaFoldDB" id="A0AAV4NYF3"/>
<comment type="caution">
    <text evidence="1">The sequence shown here is derived from an EMBL/GenBank/DDBJ whole genome shotgun (WGS) entry which is preliminary data.</text>
</comment>